<gene>
    <name evidence="2" type="ORF">DKT75_15625</name>
</gene>
<keyword evidence="3" id="KW-1185">Reference proteome</keyword>
<dbReference type="Proteomes" id="UP000245506">
    <property type="component" value="Unassembled WGS sequence"/>
</dbReference>
<evidence type="ECO:0000313" key="2">
    <source>
        <dbReference type="EMBL" id="PWQ94716.1"/>
    </source>
</evidence>
<organism evidence="2 3">
    <name type="scientific">Leucothrix arctica</name>
    <dbReference type="NCBI Taxonomy" id="1481894"/>
    <lineage>
        <taxon>Bacteria</taxon>
        <taxon>Pseudomonadati</taxon>
        <taxon>Pseudomonadota</taxon>
        <taxon>Gammaproteobacteria</taxon>
        <taxon>Thiotrichales</taxon>
        <taxon>Thiotrichaceae</taxon>
        <taxon>Leucothrix</taxon>
    </lineage>
</organism>
<accession>A0A317C7Y1</accession>
<evidence type="ECO:0000259" key="1">
    <source>
        <dbReference type="Pfam" id="PF08818"/>
    </source>
</evidence>
<evidence type="ECO:0000313" key="3">
    <source>
        <dbReference type="Proteomes" id="UP000245506"/>
    </source>
</evidence>
<dbReference type="EMBL" id="QGKL01000039">
    <property type="protein sequence ID" value="PWQ94716.1"/>
    <property type="molecule type" value="Genomic_DNA"/>
</dbReference>
<dbReference type="InterPro" id="IPR014922">
    <property type="entry name" value="YdhG-like"/>
</dbReference>
<reference evidence="2 3" key="1">
    <citation type="submission" date="2018-05" db="EMBL/GenBank/DDBJ databases">
        <title>Leucothrix arctica sp. nov., isolated from Arctic seawater.</title>
        <authorList>
            <person name="Choi A."/>
            <person name="Baek K."/>
        </authorList>
    </citation>
    <scope>NUCLEOTIDE SEQUENCE [LARGE SCALE GENOMIC DNA]</scope>
    <source>
        <strain evidence="2 3">IMCC9719</strain>
    </source>
</reference>
<dbReference type="SUPFAM" id="SSF159888">
    <property type="entry name" value="YdhG-like"/>
    <property type="match status" value="1"/>
</dbReference>
<sequence>MNTDVQKKFESYPEHIRPKLEHLRQLILDVAASDKSIGELEETLKWGEPAYLTTKTKSGTTIRIDWKPKHPEQYVMYVNCQTMLIDTYRSLFPELTCEGDRAVVFDINQALPENEVQVCISMALKYHLTKNN</sequence>
<dbReference type="AlphaFoldDB" id="A0A317C7Y1"/>
<dbReference type="OrthoDB" id="328972at2"/>
<comment type="caution">
    <text evidence="2">The sequence shown here is derived from an EMBL/GenBank/DDBJ whole genome shotgun (WGS) entry which is preliminary data.</text>
</comment>
<feature type="domain" description="YdhG-like" evidence="1">
    <location>
        <begin position="17"/>
        <end position="123"/>
    </location>
</feature>
<proteinExistence type="predicted"/>
<dbReference type="Pfam" id="PF08818">
    <property type="entry name" value="DUF1801"/>
    <property type="match status" value="1"/>
</dbReference>
<name>A0A317C7Y1_9GAMM</name>
<dbReference type="RefSeq" id="WP_109824389.1">
    <property type="nucleotide sequence ID" value="NZ_QGKL01000039.1"/>
</dbReference>
<protein>
    <recommendedName>
        <fullName evidence="1">YdhG-like domain-containing protein</fullName>
    </recommendedName>
</protein>